<dbReference type="AlphaFoldDB" id="A0A147HWB6"/>
<feature type="binding site" evidence="2">
    <location>
        <begin position="27"/>
        <end position="30"/>
    </location>
    <ligand>
        <name>FAD</name>
        <dbReference type="ChEBI" id="CHEBI:57692"/>
    </ligand>
</feature>
<feature type="binding site" evidence="2">
    <location>
        <position position="348"/>
    </location>
    <ligand>
        <name>FAD</name>
        <dbReference type="ChEBI" id="CHEBI:57692"/>
    </ligand>
</feature>
<keyword evidence="3" id="KW-1133">Transmembrane helix</keyword>
<dbReference type="InterPro" id="IPR050816">
    <property type="entry name" value="Flavin-dep_Halogenase_NPB"/>
</dbReference>
<gene>
    <name evidence="4" type="ORF">NS334_15240</name>
</gene>
<dbReference type="InterPro" id="IPR036188">
    <property type="entry name" value="FAD/NAD-bd_sf"/>
</dbReference>
<evidence type="ECO:0000256" key="2">
    <source>
        <dbReference type="PIRSR" id="PIRSR011396-2"/>
    </source>
</evidence>
<keyword evidence="3" id="KW-0472">Membrane</keyword>
<evidence type="ECO:0000256" key="1">
    <source>
        <dbReference type="PIRSR" id="PIRSR011396-1"/>
    </source>
</evidence>
<dbReference type="Gene3D" id="3.50.50.60">
    <property type="entry name" value="FAD/NAD(P)-binding domain"/>
    <property type="match status" value="1"/>
</dbReference>
<proteinExistence type="predicted"/>
<feature type="binding site" evidence="2">
    <location>
        <position position="361"/>
    </location>
    <ligand>
        <name>FAD</name>
        <dbReference type="ChEBI" id="CHEBI:57692"/>
    </ligand>
</feature>
<comment type="caution">
    <text evidence="4">The sequence shown here is derived from an EMBL/GenBank/DDBJ whole genome shotgun (WGS) entry which is preliminary data.</text>
</comment>
<dbReference type="GO" id="GO:0004497">
    <property type="term" value="F:monooxygenase activity"/>
    <property type="evidence" value="ECO:0007669"/>
    <property type="project" value="InterPro"/>
</dbReference>
<dbReference type="GO" id="GO:0000166">
    <property type="term" value="F:nucleotide binding"/>
    <property type="evidence" value="ECO:0007669"/>
    <property type="project" value="UniProtKB-KW"/>
</dbReference>
<protein>
    <submittedName>
        <fullName evidence="4">Tryptophan halogenase</fullName>
    </submittedName>
</protein>
<keyword evidence="5" id="KW-1185">Reference proteome</keyword>
<dbReference type="PANTHER" id="PTHR43747:SF4">
    <property type="entry name" value="FLAVIN-DEPENDENT TRYPTOPHAN HALOGENASE"/>
    <property type="match status" value="1"/>
</dbReference>
<dbReference type="SUPFAM" id="SSF51905">
    <property type="entry name" value="FAD/NAD(P)-binding domain"/>
    <property type="match status" value="1"/>
</dbReference>
<feature type="binding site" evidence="2">
    <location>
        <position position="357"/>
    </location>
    <ligand>
        <name>L-tryptophan</name>
        <dbReference type="ChEBI" id="CHEBI:57912"/>
    </ligand>
</feature>
<keyword evidence="2" id="KW-0547">Nucleotide-binding</keyword>
<name>A0A147HWB6_9SPHN</name>
<evidence type="ECO:0000313" key="4">
    <source>
        <dbReference type="EMBL" id="KTT69196.1"/>
    </source>
</evidence>
<evidence type="ECO:0000256" key="3">
    <source>
        <dbReference type="SAM" id="Phobius"/>
    </source>
</evidence>
<keyword evidence="3" id="KW-0812">Transmembrane</keyword>
<reference evidence="4 5" key="1">
    <citation type="journal article" date="2016" name="Front. Microbiol.">
        <title>Genomic Resource of Rice Seed Associated Bacteria.</title>
        <authorList>
            <person name="Midha S."/>
            <person name="Bansal K."/>
            <person name="Sharma S."/>
            <person name="Kumar N."/>
            <person name="Patil P.P."/>
            <person name="Chaudhry V."/>
            <person name="Patil P.B."/>
        </authorList>
    </citation>
    <scope>NUCLEOTIDE SEQUENCE [LARGE SCALE GENOMIC DNA]</scope>
    <source>
        <strain evidence="4 5">NS334</strain>
    </source>
</reference>
<dbReference type="PATRIC" id="fig|869719.3.peg.3231"/>
<dbReference type="InterPro" id="IPR006905">
    <property type="entry name" value="Flavin_halogenase"/>
</dbReference>
<keyword evidence="2" id="KW-0285">Flavoprotein</keyword>
<dbReference type="PANTHER" id="PTHR43747">
    <property type="entry name" value="FAD-BINDING PROTEIN"/>
    <property type="match status" value="1"/>
</dbReference>
<sequence length="515" mass="56603">MTGGEGSLGEAKTQMRDPIRSIVIVGGGTAGWMAATFLARRLAHLRLSITVVESSAIGTIGVGEATVPAIRDFFAAIDLGEADVLRETEATIKYGIRFADWKARGHDFFHPFGLYGVGAHGVAFHHYWLKLRAAGDTTPLGTYCLATQLAERGLFLPPVDRPANDLGVFNFAVHFDASKFAALLKRLALANKVAHIDARITDVARHGEDGRVTAVTLDSGARVEGDLWIDCSGFRSLLLGDALDVPFVDWRHWLPCDRAVAIPCTAAQVHRPFTTATATEAGWRWHIPLRHRVGNGHVYCSDFIDDADAEDGLLAALEGEALAEPNRIRFTAGHRARFWERNVIGLGLSSGFLEPLESTSITLIQSGLERLIPLFPDRACDPRLAATYNNQSVLEFERIRDFLMLHYSGNQRIGEPFWDHVRAIPPTDGLRAKLDAWRAAGEFVRREWDTFQDASWLSMYAGFDDLPARYSPLADHVADADLRDSLTRMRAAIDGTLAHAEPHAAFLARVHAGVA</sequence>
<feature type="active site" evidence="1">
    <location>
        <position position="93"/>
    </location>
</feature>
<dbReference type="InterPro" id="IPR033856">
    <property type="entry name" value="Trp_halogen"/>
</dbReference>
<dbReference type="Proteomes" id="UP000074310">
    <property type="component" value="Unassembled WGS sequence"/>
</dbReference>
<evidence type="ECO:0000313" key="5">
    <source>
        <dbReference type="Proteomes" id="UP000074310"/>
    </source>
</evidence>
<dbReference type="EMBL" id="LDTB01000076">
    <property type="protein sequence ID" value="KTT69196.1"/>
    <property type="molecule type" value="Genomic_DNA"/>
</dbReference>
<keyword evidence="2" id="KW-0274">FAD</keyword>
<accession>A0A147HWB6</accession>
<feature type="transmembrane region" description="Helical" evidence="3">
    <location>
        <begin position="19"/>
        <end position="39"/>
    </location>
</feature>
<organism evidence="4 5">
    <name type="scientific">Sphingomonas endophytica</name>
    <dbReference type="NCBI Taxonomy" id="869719"/>
    <lineage>
        <taxon>Bacteria</taxon>
        <taxon>Pseudomonadati</taxon>
        <taxon>Pseudomonadota</taxon>
        <taxon>Alphaproteobacteria</taxon>
        <taxon>Sphingomonadales</taxon>
        <taxon>Sphingomonadaceae</taxon>
        <taxon>Sphingomonas</taxon>
    </lineage>
</organism>
<dbReference type="Pfam" id="PF04820">
    <property type="entry name" value="Trp_halogenase"/>
    <property type="match status" value="1"/>
</dbReference>
<feature type="binding site" evidence="2">
    <location>
        <position position="93"/>
    </location>
    <ligand>
        <name>7-chloro-L-tryptophan</name>
        <dbReference type="ChEBI" id="CHEBI:58713"/>
    </ligand>
</feature>
<dbReference type="PIRSF" id="PIRSF011396">
    <property type="entry name" value="Trp_halogenase"/>
    <property type="match status" value="1"/>
</dbReference>